<evidence type="ECO:0000256" key="12">
    <source>
        <dbReference type="PROSITE-ProRule" id="PRU00958"/>
    </source>
</evidence>
<evidence type="ECO:0000256" key="10">
    <source>
        <dbReference type="ARBA" id="ARBA00082896"/>
    </source>
</evidence>
<dbReference type="InterPro" id="IPR029063">
    <property type="entry name" value="SAM-dependent_MTases_sf"/>
</dbReference>
<dbReference type="Gene3D" id="3.40.50.150">
    <property type="entry name" value="Vaccinia Virus protein VP39"/>
    <property type="match status" value="1"/>
</dbReference>
<comment type="catalytic activity">
    <reaction evidence="8">
        <text>guanosine(26) in tRNA + 2 S-adenosyl-L-methionine = N(2)-dimethylguanosine(26) in tRNA + 2 S-adenosyl-L-homocysteine + 2 H(+)</text>
        <dbReference type="Rhea" id="RHEA:43140"/>
        <dbReference type="Rhea" id="RHEA-COMP:10359"/>
        <dbReference type="Rhea" id="RHEA-COMP:10360"/>
        <dbReference type="ChEBI" id="CHEBI:15378"/>
        <dbReference type="ChEBI" id="CHEBI:57856"/>
        <dbReference type="ChEBI" id="CHEBI:59789"/>
        <dbReference type="ChEBI" id="CHEBI:74269"/>
        <dbReference type="ChEBI" id="CHEBI:74513"/>
        <dbReference type="EC" id="2.1.1.216"/>
    </reaction>
</comment>
<sequence length="808" mass="89127">MRIVRSLGVIRVELDHFRLKSFVIGRLRHCSSSQPRTIATSSCCKMASPTPPETTMINDKKYRVVREGLASVLAPYAEEAPASVKRKKNNDDGKPTRPPANQSKNNDEGHQAVFYNPIQQFNRDLTVVAITVYGEGALLETQSKFKRKAQHNKNKRDERRPKNLAATQGSEQPNSRKRKADDFEGPVEDNAVQEGTKKLKANDDEPESEEELAVAELIARPSGSPHDQGEHSKHNGDPPAAEDDAQSAAPKTSQVSFSILDALSATGLRALRYAKEIPFATNIIANDLSQASVESIELNIKHNQVEDKVQSNLGDARAFMYSKVGNEHSRPSKGYVHRFDVIDIDPYGTAAPFFDCSLQALRDGGMLCVTCTDAGVFASNGYPEKTFALYGGMPIKGAHSHEGGLRLILNGVAMSAAKYGLAIEPLLSLSIDYYARLFIRVYRKQQDVKLLAGTTMTVYNCGHGCGAWVTQPLLRNQLQTSKNGDTFYKFSAAQIAARSQNCEHCNSRMHLCGPMWAGPLHNPRFVQKMLEKLPSLDRKVYGTIDRLEGMLTLALEEDLSLVASSNGDASPKGAKDGSTTDPRIIPRLVTNKPDPAPFFFMPTYLSKIIHCATPSEDAVRGALLGLGYRVSRSHCKAGSIKTNAPWGVIWEIIREFMRTKKPIREGAVKQGTPGWNILARLRGTERAFVSGLKDTTQAQLAKCDSKEDLKVMLQGILYRLENDRDTLDKDSMASSESKDVGDKTRGPTPGEIDKDRSRSRSPSMPAPSDLNIVFDEKLGRERPRGKLVRYPMNPRQNWGPMNRAGSAS</sequence>
<dbReference type="PROSITE" id="PS51626">
    <property type="entry name" value="SAM_MT_TRM1"/>
    <property type="match status" value="1"/>
</dbReference>
<feature type="compositionally biased region" description="Basic and acidic residues" evidence="13">
    <location>
        <begin position="227"/>
        <end position="236"/>
    </location>
</feature>
<evidence type="ECO:0000256" key="13">
    <source>
        <dbReference type="SAM" id="MobiDB-lite"/>
    </source>
</evidence>
<evidence type="ECO:0000256" key="11">
    <source>
        <dbReference type="ARBA" id="ARBA00083299"/>
    </source>
</evidence>
<keyword evidence="1 12" id="KW-0820">tRNA-binding</keyword>
<feature type="compositionally biased region" description="Basic and acidic residues" evidence="13">
    <location>
        <begin position="727"/>
        <end position="758"/>
    </location>
</feature>
<feature type="compositionally biased region" description="Basic residues" evidence="13">
    <location>
        <begin position="144"/>
        <end position="154"/>
    </location>
</feature>
<reference evidence="14 15" key="1">
    <citation type="submission" date="2015-01" db="EMBL/GenBank/DDBJ databases">
        <title>The Genome Sequence of Capronia semiimmersa CBS27337.</title>
        <authorList>
            <consortium name="The Broad Institute Genomics Platform"/>
            <person name="Cuomo C."/>
            <person name="de Hoog S."/>
            <person name="Gorbushina A."/>
            <person name="Stielow B."/>
            <person name="Teixiera M."/>
            <person name="Abouelleil A."/>
            <person name="Chapman S.B."/>
            <person name="Priest M."/>
            <person name="Young S.K."/>
            <person name="Wortman J."/>
            <person name="Nusbaum C."/>
            <person name="Birren B."/>
        </authorList>
    </citation>
    <scope>NUCLEOTIDE SEQUENCE [LARGE SCALE GENOMIC DNA]</scope>
    <source>
        <strain evidence="14 15">CBS 27337</strain>
    </source>
</reference>
<feature type="region of interest" description="Disordered" evidence="13">
    <location>
        <begin position="80"/>
        <end position="108"/>
    </location>
</feature>
<keyword evidence="6 12" id="KW-0694">RNA-binding</keyword>
<dbReference type="AlphaFoldDB" id="A0A0D2G2K8"/>
<proteinExistence type="inferred from homology"/>
<evidence type="ECO:0000256" key="8">
    <source>
        <dbReference type="ARBA" id="ARBA00051897"/>
    </source>
</evidence>
<evidence type="ECO:0000256" key="4">
    <source>
        <dbReference type="ARBA" id="ARBA00022691"/>
    </source>
</evidence>
<evidence type="ECO:0000313" key="14">
    <source>
        <dbReference type="EMBL" id="KIW66354.1"/>
    </source>
</evidence>
<name>A0A0D2G2K8_9EURO</name>
<feature type="region of interest" description="Disordered" evidence="13">
    <location>
        <begin position="727"/>
        <end position="808"/>
    </location>
</feature>
<protein>
    <recommendedName>
        <fullName evidence="7">tRNA (guanine(26)-N(2))-dimethyltransferase</fullName>
        <ecNumber evidence="7">2.1.1.216</ecNumber>
    </recommendedName>
    <alternativeName>
        <fullName evidence="10">tRNA 2,2-dimethylguanosine-26 methyltransferase</fullName>
    </alternativeName>
    <alternativeName>
        <fullName evidence="9">tRNA(guanine-26,N(2)-N(2)) methyltransferase</fullName>
    </alternativeName>
    <alternativeName>
        <fullName evidence="11">tRNA(m(2,2)G26)dimethyltransferase</fullName>
    </alternativeName>
</protein>
<keyword evidence="2 12" id="KW-0489">Methyltransferase</keyword>
<keyword evidence="15" id="KW-1185">Reference proteome</keyword>
<dbReference type="GO" id="GO:0160104">
    <property type="term" value="F:tRNA (guanine(26)-N2)-dimethyltransferase activity"/>
    <property type="evidence" value="ECO:0007669"/>
    <property type="project" value="UniProtKB-EC"/>
</dbReference>
<dbReference type="Proteomes" id="UP000054266">
    <property type="component" value="Unassembled WGS sequence"/>
</dbReference>
<dbReference type="GO" id="GO:0000049">
    <property type="term" value="F:tRNA binding"/>
    <property type="evidence" value="ECO:0007669"/>
    <property type="project" value="UniProtKB-UniRule"/>
</dbReference>
<dbReference type="GO" id="GO:0002940">
    <property type="term" value="P:tRNA N2-guanine methylation"/>
    <property type="evidence" value="ECO:0007669"/>
    <property type="project" value="TreeGrafter"/>
</dbReference>
<dbReference type="PANTHER" id="PTHR10631:SF3">
    <property type="entry name" value="TRNA (GUANINE(26)-N(2))-DIMETHYLTRANSFERASE"/>
    <property type="match status" value="1"/>
</dbReference>
<dbReference type="EC" id="2.1.1.216" evidence="7"/>
<comment type="similarity">
    <text evidence="12">Belongs to the class I-like SAM-binding methyltransferase superfamily. Trm1 family.</text>
</comment>
<dbReference type="PANTHER" id="PTHR10631">
    <property type="entry name" value="N 2 ,N 2 -DIMETHYLGUANOSINE TRNA METHYLTRANSFERASE"/>
    <property type="match status" value="1"/>
</dbReference>
<dbReference type="GO" id="GO:0005634">
    <property type="term" value="C:nucleus"/>
    <property type="evidence" value="ECO:0007669"/>
    <property type="project" value="TreeGrafter"/>
</dbReference>
<accession>A0A0D2G2K8</accession>
<keyword evidence="5 12" id="KW-0819">tRNA processing</keyword>
<feature type="compositionally biased region" description="Basic and acidic residues" evidence="13">
    <location>
        <begin position="774"/>
        <end position="784"/>
    </location>
</feature>
<keyword evidence="4 12" id="KW-0949">S-adenosyl-L-methionine</keyword>
<dbReference type="SUPFAM" id="SSF53335">
    <property type="entry name" value="S-adenosyl-L-methionine-dependent methyltransferases"/>
    <property type="match status" value="1"/>
</dbReference>
<feature type="region of interest" description="Disordered" evidence="13">
    <location>
        <begin position="144"/>
        <end position="253"/>
    </location>
</feature>
<dbReference type="Pfam" id="PF02005">
    <property type="entry name" value="TRM"/>
    <property type="match status" value="2"/>
</dbReference>
<gene>
    <name evidence="14" type="ORF">PV04_05690</name>
</gene>
<evidence type="ECO:0000256" key="5">
    <source>
        <dbReference type="ARBA" id="ARBA00022694"/>
    </source>
</evidence>
<keyword evidence="3 12" id="KW-0808">Transferase</keyword>
<dbReference type="STRING" id="5601.A0A0D2G2K8"/>
<dbReference type="Gene3D" id="3.30.56.70">
    <property type="entry name" value="N2,N2-dimethylguanosine tRNA methyltransferase, C-terminal domain"/>
    <property type="match status" value="1"/>
</dbReference>
<evidence type="ECO:0000256" key="3">
    <source>
        <dbReference type="ARBA" id="ARBA00022679"/>
    </source>
</evidence>
<evidence type="ECO:0000256" key="9">
    <source>
        <dbReference type="ARBA" id="ARBA00077143"/>
    </source>
</evidence>
<feature type="compositionally biased region" description="Acidic residues" evidence="13">
    <location>
        <begin position="204"/>
        <end position="213"/>
    </location>
</feature>
<organism evidence="14 15">
    <name type="scientific">Phialophora macrospora</name>
    <dbReference type="NCBI Taxonomy" id="1851006"/>
    <lineage>
        <taxon>Eukaryota</taxon>
        <taxon>Fungi</taxon>
        <taxon>Dikarya</taxon>
        <taxon>Ascomycota</taxon>
        <taxon>Pezizomycotina</taxon>
        <taxon>Eurotiomycetes</taxon>
        <taxon>Chaetothyriomycetidae</taxon>
        <taxon>Chaetothyriales</taxon>
        <taxon>Herpotrichiellaceae</taxon>
        <taxon>Phialophora</taxon>
    </lineage>
</organism>
<evidence type="ECO:0000256" key="2">
    <source>
        <dbReference type="ARBA" id="ARBA00022603"/>
    </source>
</evidence>
<dbReference type="HOGENOM" id="CLU_010862_2_0_1"/>
<dbReference type="EMBL" id="KN846959">
    <property type="protein sequence ID" value="KIW66354.1"/>
    <property type="molecule type" value="Genomic_DNA"/>
</dbReference>
<evidence type="ECO:0000256" key="1">
    <source>
        <dbReference type="ARBA" id="ARBA00022555"/>
    </source>
</evidence>
<feature type="region of interest" description="Disordered" evidence="13">
    <location>
        <begin position="564"/>
        <end position="585"/>
    </location>
</feature>
<evidence type="ECO:0000256" key="6">
    <source>
        <dbReference type="ARBA" id="ARBA00022884"/>
    </source>
</evidence>
<evidence type="ECO:0000256" key="7">
    <source>
        <dbReference type="ARBA" id="ARBA00039099"/>
    </source>
</evidence>
<dbReference type="InterPro" id="IPR002905">
    <property type="entry name" value="Trm1"/>
</dbReference>
<evidence type="ECO:0000313" key="15">
    <source>
        <dbReference type="Proteomes" id="UP000054266"/>
    </source>
</evidence>
<dbReference type="FunFam" id="3.30.56.70:FF:000001">
    <property type="entry name" value="tRNA (guanine(26)-N(2))-dimethyltransferase"/>
    <property type="match status" value="1"/>
</dbReference>
<dbReference type="InterPro" id="IPR042296">
    <property type="entry name" value="tRNA_met_Trm1_C"/>
</dbReference>